<protein>
    <submittedName>
        <fullName evidence="1">Uncharacterized protein</fullName>
    </submittedName>
</protein>
<name>A0A645A934_9ZZZZ</name>
<gene>
    <name evidence="1" type="ORF">SDC9_95508</name>
</gene>
<comment type="caution">
    <text evidence="1">The sequence shown here is derived from an EMBL/GenBank/DDBJ whole genome shotgun (WGS) entry which is preliminary data.</text>
</comment>
<dbReference type="AlphaFoldDB" id="A0A645A934"/>
<organism evidence="1">
    <name type="scientific">bioreactor metagenome</name>
    <dbReference type="NCBI Taxonomy" id="1076179"/>
    <lineage>
        <taxon>unclassified sequences</taxon>
        <taxon>metagenomes</taxon>
        <taxon>ecological metagenomes</taxon>
    </lineage>
</organism>
<accession>A0A645A934</accession>
<evidence type="ECO:0000313" key="1">
    <source>
        <dbReference type="EMBL" id="MPM48781.1"/>
    </source>
</evidence>
<reference evidence="1" key="1">
    <citation type="submission" date="2019-08" db="EMBL/GenBank/DDBJ databases">
        <authorList>
            <person name="Kucharzyk K."/>
            <person name="Murdoch R.W."/>
            <person name="Higgins S."/>
            <person name="Loffler F."/>
        </authorList>
    </citation>
    <scope>NUCLEOTIDE SEQUENCE</scope>
</reference>
<proteinExistence type="predicted"/>
<sequence length="157" mass="17015">MVNAAVAALHFKQPVELKADFVEDIGNAVSALGNGPVVTECLWRGPKRQKHIGNGFTSGHNISSVIACVVPTAGYVEDCIRMEHTSRRDMACRVGILSRKRAAERDAAALQVKHSSNGFDEGLRKQRVLGAAERQGFAFGRVVEDGGNILRGYAFHK</sequence>
<dbReference type="EMBL" id="VSSQ01012250">
    <property type="protein sequence ID" value="MPM48781.1"/>
    <property type="molecule type" value="Genomic_DNA"/>
</dbReference>